<organism evidence="3 4">
    <name type="scientific">Rubus argutus</name>
    <name type="common">Southern blackberry</name>
    <dbReference type="NCBI Taxonomy" id="59490"/>
    <lineage>
        <taxon>Eukaryota</taxon>
        <taxon>Viridiplantae</taxon>
        <taxon>Streptophyta</taxon>
        <taxon>Embryophyta</taxon>
        <taxon>Tracheophyta</taxon>
        <taxon>Spermatophyta</taxon>
        <taxon>Magnoliopsida</taxon>
        <taxon>eudicotyledons</taxon>
        <taxon>Gunneridae</taxon>
        <taxon>Pentapetalae</taxon>
        <taxon>rosids</taxon>
        <taxon>fabids</taxon>
        <taxon>Rosales</taxon>
        <taxon>Rosaceae</taxon>
        <taxon>Rosoideae</taxon>
        <taxon>Rosoideae incertae sedis</taxon>
        <taxon>Rubus</taxon>
    </lineage>
</organism>
<protein>
    <recommendedName>
        <fullName evidence="2">Neprosin PEP catalytic domain-containing protein</fullName>
    </recommendedName>
</protein>
<dbReference type="InterPro" id="IPR053168">
    <property type="entry name" value="Glutamic_endopeptidase"/>
</dbReference>
<accession>A0AAW1WI63</accession>
<dbReference type="Proteomes" id="UP001457282">
    <property type="component" value="Unassembled WGS sequence"/>
</dbReference>
<dbReference type="Pfam" id="PF03080">
    <property type="entry name" value="Neprosin"/>
    <property type="match status" value="1"/>
</dbReference>
<reference evidence="3 4" key="1">
    <citation type="journal article" date="2023" name="G3 (Bethesda)">
        <title>A chromosome-length genome assembly and annotation of blackberry (Rubus argutus, cv. 'Hillquist').</title>
        <authorList>
            <person name="Bruna T."/>
            <person name="Aryal R."/>
            <person name="Dudchenko O."/>
            <person name="Sargent D.J."/>
            <person name="Mead D."/>
            <person name="Buti M."/>
            <person name="Cavallini A."/>
            <person name="Hytonen T."/>
            <person name="Andres J."/>
            <person name="Pham M."/>
            <person name="Weisz D."/>
            <person name="Mascagni F."/>
            <person name="Usai G."/>
            <person name="Natali L."/>
            <person name="Bassil N."/>
            <person name="Fernandez G.E."/>
            <person name="Lomsadze A."/>
            <person name="Armour M."/>
            <person name="Olukolu B."/>
            <person name="Poorten T."/>
            <person name="Britton C."/>
            <person name="Davik J."/>
            <person name="Ashrafi H."/>
            <person name="Aiden E.L."/>
            <person name="Borodovsky M."/>
            <person name="Worthington M."/>
        </authorList>
    </citation>
    <scope>NUCLEOTIDE SEQUENCE [LARGE SCALE GENOMIC DNA]</scope>
    <source>
        <strain evidence="3">PI 553951</strain>
    </source>
</reference>
<comment type="caution">
    <text evidence="3">The sequence shown here is derived from an EMBL/GenBank/DDBJ whole genome shotgun (WGS) entry which is preliminary data.</text>
</comment>
<evidence type="ECO:0000256" key="1">
    <source>
        <dbReference type="SAM" id="MobiDB-lite"/>
    </source>
</evidence>
<evidence type="ECO:0000313" key="3">
    <source>
        <dbReference type="EMBL" id="KAK9923531.1"/>
    </source>
</evidence>
<dbReference type="PROSITE" id="PS52045">
    <property type="entry name" value="NEPROSIN_PEP_CD"/>
    <property type="match status" value="1"/>
</dbReference>
<dbReference type="Gene3D" id="3.90.1320.10">
    <property type="entry name" value="Outer-capsid protein sigma 3, large lobe"/>
    <property type="match status" value="1"/>
</dbReference>
<gene>
    <name evidence="3" type="ORF">M0R45_031943</name>
</gene>
<keyword evidence="4" id="KW-1185">Reference proteome</keyword>
<dbReference type="AlphaFoldDB" id="A0AAW1WI63"/>
<feature type="region of interest" description="Disordered" evidence="1">
    <location>
        <begin position="35"/>
        <end position="55"/>
    </location>
</feature>
<proteinExistence type="predicted"/>
<evidence type="ECO:0000313" key="4">
    <source>
        <dbReference type="Proteomes" id="UP001457282"/>
    </source>
</evidence>
<dbReference type="InterPro" id="IPR025521">
    <property type="entry name" value="Neprosin_propep"/>
</dbReference>
<dbReference type="PANTHER" id="PTHR31589:SF221">
    <property type="entry name" value="LIGASE, PUTATIVE (DUF239)-RELATED"/>
    <property type="match status" value="1"/>
</dbReference>
<dbReference type="Pfam" id="PF14365">
    <property type="entry name" value="Neprosin_AP"/>
    <property type="match status" value="1"/>
</dbReference>
<feature type="domain" description="Neprosin PEP catalytic" evidence="2">
    <location>
        <begin position="91"/>
        <end position="350"/>
    </location>
</feature>
<name>A0AAW1WI63_RUBAR</name>
<evidence type="ECO:0000259" key="2">
    <source>
        <dbReference type="PROSITE" id="PS52045"/>
    </source>
</evidence>
<dbReference type="PANTHER" id="PTHR31589">
    <property type="entry name" value="PROTEIN, PUTATIVE (DUF239)-RELATED-RELATED"/>
    <property type="match status" value="1"/>
</dbReference>
<dbReference type="InterPro" id="IPR004314">
    <property type="entry name" value="Neprosin"/>
</dbReference>
<sequence>MNSVIKTIKGDGGDMIDCVDIYKQPALNHPLLKNHTIQLKPPGPYPSGTNETESSDLDDELLQSWGECPEGTIPILRTQVFDSSYPKRMPPFNGSDVVEFTTSFSHEYATVDLVNGQYYGAHASLNVWSPLSVDQENSISQIWVVGGHEQQGNSSTIEAGWKINSLEQQTRFFIFWTGHGYQDGCYNLQCPGFIQVNRKFALGVPIKPVSSYNGKQVEVFISIYKHQSVGQWWLKVQNEALGYWPDSILPRLKGSADMVSWGGEIVNLERQGRHTSTQMGSGHFPSEGYGKASYFRNMQYLASSGKFVDAKGVVPFVSKPSCYNLILKNKTPGFGTHFYYGGPGYSAICP</sequence>
<dbReference type="EMBL" id="JBEDUW010000006">
    <property type="protein sequence ID" value="KAK9923531.1"/>
    <property type="molecule type" value="Genomic_DNA"/>
</dbReference>